<evidence type="ECO:0008006" key="13">
    <source>
        <dbReference type="Google" id="ProtNLM"/>
    </source>
</evidence>
<evidence type="ECO:0000256" key="8">
    <source>
        <dbReference type="ARBA" id="ARBA00023136"/>
    </source>
</evidence>
<keyword evidence="5" id="KW-0677">Repeat</keyword>
<keyword evidence="4 9" id="KW-0812">Transmembrane</keyword>
<organism evidence="11 12">
    <name type="scientific">Arabidopsis arenosa</name>
    <name type="common">Sand rock-cress</name>
    <name type="synonym">Cardaminopsis arenosa</name>
    <dbReference type="NCBI Taxonomy" id="38785"/>
    <lineage>
        <taxon>Eukaryota</taxon>
        <taxon>Viridiplantae</taxon>
        <taxon>Streptophyta</taxon>
        <taxon>Embryophyta</taxon>
        <taxon>Tracheophyta</taxon>
        <taxon>Spermatophyta</taxon>
        <taxon>Magnoliopsida</taxon>
        <taxon>eudicotyledons</taxon>
        <taxon>Gunneridae</taxon>
        <taxon>Pentapetalae</taxon>
        <taxon>rosids</taxon>
        <taxon>malvids</taxon>
        <taxon>Brassicales</taxon>
        <taxon>Brassicaceae</taxon>
        <taxon>Camelineae</taxon>
        <taxon>Arabidopsis</taxon>
    </lineage>
</organism>
<dbReference type="Pfam" id="PF00153">
    <property type="entry name" value="Mito_carr"/>
    <property type="match status" value="3"/>
</dbReference>
<evidence type="ECO:0000256" key="7">
    <source>
        <dbReference type="ARBA" id="ARBA00023128"/>
    </source>
</evidence>
<evidence type="ECO:0000256" key="10">
    <source>
        <dbReference type="RuleBase" id="RU000488"/>
    </source>
</evidence>
<evidence type="ECO:0000256" key="9">
    <source>
        <dbReference type="PROSITE-ProRule" id="PRU00282"/>
    </source>
</evidence>
<dbReference type="EMBL" id="LR999456">
    <property type="protein sequence ID" value="CAE6085324.1"/>
    <property type="molecule type" value="Genomic_DNA"/>
</dbReference>
<dbReference type="FunFam" id="1.50.40.10:FF:000082">
    <property type="entry name" value="Mitochondrial succinate-fumarate transporter 1"/>
    <property type="match status" value="1"/>
</dbReference>
<name>A0A8S2AHK4_ARAAE</name>
<evidence type="ECO:0000313" key="12">
    <source>
        <dbReference type="Proteomes" id="UP000682877"/>
    </source>
</evidence>
<keyword evidence="3 10" id="KW-0813">Transport</keyword>
<feature type="repeat" description="Solcar" evidence="9">
    <location>
        <begin position="110"/>
        <end position="198"/>
    </location>
</feature>
<feature type="repeat" description="Solcar" evidence="9">
    <location>
        <begin position="13"/>
        <end position="98"/>
    </location>
</feature>
<evidence type="ECO:0000256" key="3">
    <source>
        <dbReference type="ARBA" id="ARBA00022448"/>
    </source>
</evidence>
<dbReference type="GO" id="GO:0005469">
    <property type="term" value="F:succinate:fumarate antiporter activity"/>
    <property type="evidence" value="ECO:0007669"/>
    <property type="project" value="TreeGrafter"/>
</dbReference>
<dbReference type="Proteomes" id="UP000682877">
    <property type="component" value="Chromosome 6"/>
</dbReference>
<comment type="subcellular location">
    <subcellularLocation>
        <location evidence="1">Mitochondrion membrane</location>
        <topology evidence="1">Multi-pass membrane protein</topology>
    </subcellularLocation>
</comment>
<keyword evidence="12" id="KW-1185">Reference proteome</keyword>
<reference evidence="11" key="1">
    <citation type="submission" date="2021-01" db="EMBL/GenBank/DDBJ databases">
        <authorList>
            <person name="Bezrukov I."/>
        </authorList>
    </citation>
    <scope>NUCLEOTIDE SEQUENCE</scope>
</reference>
<dbReference type="PANTHER" id="PTHR45788:SF2">
    <property type="entry name" value="SUCCINATE_FUMARATE MITOCHONDRIAL TRANSPORTER"/>
    <property type="match status" value="1"/>
</dbReference>
<dbReference type="AlphaFoldDB" id="A0A8S2AHK4"/>
<dbReference type="InterPro" id="IPR023395">
    <property type="entry name" value="MCP_dom_sf"/>
</dbReference>
<keyword evidence="8 9" id="KW-0472">Membrane</keyword>
<proteinExistence type="inferred from homology"/>
<evidence type="ECO:0000256" key="6">
    <source>
        <dbReference type="ARBA" id="ARBA00022989"/>
    </source>
</evidence>
<dbReference type="GO" id="GO:0031966">
    <property type="term" value="C:mitochondrial membrane"/>
    <property type="evidence" value="ECO:0007669"/>
    <property type="project" value="UniProtKB-SubCell"/>
</dbReference>
<dbReference type="InterPro" id="IPR049563">
    <property type="entry name" value="TXTP-like"/>
</dbReference>
<dbReference type="Gene3D" id="1.50.40.10">
    <property type="entry name" value="Mitochondrial carrier domain"/>
    <property type="match status" value="1"/>
</dbReference>
<sequence>MAAATKTESRNQIPPYMKAVSGSLGGVVEACCLQPIDVIKTRLQLDRVGAYKGIAHCGSTVVRTEGVRALWKGLTPFATHLTLKYTLRMGSNAMFQTAFKDSETGKVSNRGRLLSGFGAGVLEALAIVTPFEVVKIRLQQQKGLSPELFKYKGPIHCARTIVREESILGLWSGAAPTVMRNGTNQAVMFTAKNAFDILLWNKHEGDGKVLQPWQSMISGFLAGTAGPFCTGPFDVVKTRLMAQSRDSEGGIRYKGMVHAIRTIYAEEGLVALWRGLLPRLMRIPPGQAIMWAVADQVTASSSAADQRLASSFSDNGGVVSSPFEVVVALVGTVEKELVEAINTSTLEKKDSLCFIEVIVHKDDTSKDLLEWGSRVSAANGRPPNPQ</sequence>
<evidence type="ECO:0000256" key="4">
    <source>
        <dbReference type="ARBA" id="ARBA00022692"/>
    </source>
</evidence>
<keyword evidence="6" id="KW-1133">Transmembrane helix</keyword>
<comment type="similarity">
    <text evidence="2 10">Belongs to the mitochondrial carrier (TC 2.A.29) family.</text>
</comment>
<evidence type="ECO:0000256" key="5">
    <source>
        <dbReference type="ARBA" id="ARBA00022737"/>
    </source>
</evidence>
<dbReference type="PANTHER" id="PTHR45788">
    <property type="entry name" value="SUCCINATE/FUMARATE MITOCHONDRIAL TRANSPORTER-RELATED"/>
    <property type="match status" value="1"/>
</dbReference>
<gene>
    <name evidence="11" type="ORF">AARE701A_LOCUS14206</name>
</gene>
<dbReference type="InterPro" id="IPR018108">
    <property type="entry name" value="MCP_transmembrane"/>
</dbReference>
<accession>A0A8S2AHK4</accession>
<dbReference type="SUPFAM" id="SSF103506">
    <property type="entry name" value="Mitochondrial carrier"/>
    <property type="match status" value="1"/>
</dbReference>
<keyword evidence="7" id="KW-0496">Mitochondrion</keyword>
<evidence type="ECO:0000256" key="2">
    <source>
        <dbReference type="ARBA" id="ARBA00006375"/>
    </source>
</evidence>
<protein>
    <recommendedName>
        <fullName evidence="13">Mitochondrial succinate-fumarate transporter 1</fullName>
    </recommendedName>
</protein>
<evidence type="ECO:0000313" key="11">
    <source>
        <dbReference type="EMBL" id="CAE6085324.1"/>
    </source>
</evidence>
<evidence type="ECO:0000256" key="1">
    <source>
        <dbReference type="ARBA" id="ARBA00004225"/>
    </source>
</evidence>
<feature type="repeat" description="Solcar" evidence="9">
    <location>
        <begin position="210"/>
        <end position="300"/>
    </location>
</feature>
<dbReference type="PROSITE" id="PS50920">
    <property type="entry name" value="SOLCAR"/>
    <property type="match status" value="3"/>
</dbReference>